<comment type="similarity">
    <text evidence="2">Belongs to the band 7/mec-2 family. Flotillin subfamily.</text>
</comment>
<dbReference type="InterPro" id="IPR036013">
    <property type="entry name" value="Band_7/SPFH_dom_sf"/>
</dbReference>
<dbReference type="Gene3D" id="3.30.479.30">
    <property type="entry name" value="Band 7 domain"/>
    <property type="match status" value="1"/>
</dbReference>
<dbReference type="InterPro" id="IPR001107">
    <property type="entry name" value="Band_7"/>
</dbReference>
<keyword evidence="3" id="KW-0472">Membrane</keyword>
<dbReference type="InterPro" id="IPR027705">
    <property type="entry name" value="Flotillin_fam"/>
</dbReference>
<protein>
    <submittedName>
        <fullName evidence="6">Flotillin family protein</fullName>
    </submittedName>
</protein>
<evidence type="ECO:0000256" key="4">
    <source>
        <dbReference type="SAM" id="MobiDB-lite"/>
    </source>
</evidence>
<reference evidence="7" key="1">
    <citation type="journal article" date="2019" name="Int. J. Syst. Evol. Microbiol.">
        <title>The Global Catalogue of Microorganisms (GCM) 10K type strain sequencing project: providing services to taxonomists for standard genome sequencing and annotation.</title>
        <authorList>
            <consortium name="The Broad Institute Genomics Platform"/>
            <consortium name="The Broad Institute Genome Sequencing Center for Infectious Disease"/>
            <person name="Wu L."/>
            <person name="Ma J."/>
        </authorList>
    </citation>
    <scope>NUCLEOTIDE SEQUENCE [LARGE SCALE GENOMIC DNA]</scope>
    <source>
        <strain evidence="7">JCM 15614</strain>
    </source>
</reference>
<evidence type="ECO:0000256" key="1">
    <source>
        <dbReference type="ARBA" id="ARBA00004370"/>
    </source>
</evidence>
<dbReference type="PANTHER" id="PTHR13806">
    <property type="entry name" value="FLOTILLIN-RELATED"/>
    <property type="match status" value="1"/>
</dbReference>
<dbReference type="EMBL" id="BAAAVV010000009">
    <property type="protein sequence ID" value="GAA3177478.1"/>
    <property type="molecule type" value="Genomic_DNA"/>
</dbReference>
<accession>A0ABP6PFL1</accession>
<feature type="domain" description="Band 7" evidence="5">
    <location>
        <begin position="23"/>
        <end position="203"/>
    </location>
</feature>
<feature type="region of interest" description="Disordered" evidence="4">
    <location>
        <begin position="491"/>
        <end position="522"/>
    </location>
</feature>
<name>A0ABP6PFL1_9ACTN</name>
<dbReference type="RefSeq" id="WP_344690193.1">
    <property type="nucleotide sequence ID" value="NZ_BAAAVV010000009.1"/>
</dbReference>
<evidence type="ECO:0000313" key="7">
    <source>
        <dbReference type="Proteomes" id="UP001499924"/>
    </source>
</evidence>
<feature type="compositionally biased region" description="Gly residues" evidence="4">
    <location>
        <begin position="510"/>
        <end position="522"/>
    </location>
</feature>
<evidence type="ECO:0000256" key="3">
    <source>
        <dbReference type="ARBA" id="ARBA00023136"/>
    </source>
</evidence>
<comment type="caution">
    <text evidence="6">The sequence shown here is derived from an EMBL/GenBank/DDBJ whole genome shotgun (WGS) entry which is preliminary data.</text>
</comment>
<keyword evidence="7" id="KW-1185">Reference proteome</keyword>
<evidence type="ECO:0000313" key="6">
    <source>
        <dbReference type="EMBL" id="GAA3177478.1"/>
    </source>
</evidence>
<evidence type="ECO:0000259" key="5">
    <source>
        <dbReference type="SMART" id="SM00244"/>
    </source>
</evidence>
<gene>
    <name evidence="6" type="ORF">GCM10010531_34050</name>
</gene>
<dbReference type="InterPro" id="IPR031905">
    <property type="entry name" value="Flotillin_C"/>
</dbReference>
<proteinExistence type="inferred from homology"/>
<dbReference type="Pfam" id="PF15975">
    <property type="entry name" value="Flot"/>
    <property type="match status" value="1"/>
</dbReference>
<dbReference type="SMART" id="SM00244">
    <property type="entry name" value="PHB"/>
    <property type="match status" value="1"/>
</dbReference>
<comment type="subcellular location">
    <subcellularLocation>
        <location evidence="1">Membrane</location>
    </subcellularLocation>
</comment>
<organism evidence="6 7">
    <name type="scientific">Blastococcus jejuensis</name>
    <dbReference type="NCBI Taxonomy" id="351224"/>
    <lineage>
        <taxon>Bacteria</taxon>
        <taxon>Bacillati</taxon>
        <taxon>Actinomycetota</taxon>
        <taxon>Actinomycetes</taxon>
        <taxon>Geodermatophilales</taxon>
        <taxon>Geodermatophilaceae</taxon>
        <taxon>Blastococcus</taxon>
    </lineage>
</organism>
<dbReference type="PANTHER" id="PTHR13806:SF46">
    <property type="entry name" value="FLOTILLIN-1-RELATED"/>
    <property type="match status" value="1"/>
</dbReference>
<dbReference type="SUPFAM" id="SSF117892">
    <property type="entry name" value="Band 7/SPFH domain"/>
    <property type="match status" value="1"/>
</dbReference>
<sequence length="522" mass="54046">MTLLYAIGGIAVLVILLVLLVLSRIKVAGPNQAFIVTGRQGRQVTSESGVVSRDSSGQKVVMGASVFVLPVVQKLHTMDLSSRRIPVGIRGAVSKQGVKCDLEGVAIVKVGGTEDSIRAAAQRFLNQQEGIDTFTSEVLAGALRSIVGRLTIEEIIRDRAAFASAVAEEAESSLTGQGLVLDTFQLQDIQAEGTYLADLGRPEAARVLKEASIAEARARQAAQQEQLLADEAIAVAQRQLALKQAEITAETDAAKARAAAAGPLAQAAQDQAVLMEQEKVAERTAALTERQLDTKVRRPADAERYRVEQEAEGRKNSAILTAEAQRQATIAAAQATAEQAKLLGEGERARRSALAEAEAIEGAKRGEAEKLRRQAIADAVEREGQAEAAAILARGQAEATSMDARAEAFATYGEAAILDLLVKVLPEVVGAAAAPLSAVEKMTVISADGPGSLSRSVAANVAQGLQLSGDLTGIDVAALLRRLGGATGSVAPSTGDGVTRVPITGDGDGDSAGNGTGTGSAT</sequence>
<dbReference type="Pfam" id="PF01145">
    <property type="entry name" value="Band_7"/>
    <property type="match status" value="1"/>
</dbReference>
<evidence type="ECO:0000256" key="2">
    <source>
        <dbReference type="ARBA" id="ARBA00007161"/>
    </source>
</evidence>
<dbReference type="CDD" id="cd03399">
    <property type="entry name" value="SPFH_flotillin"/>
    <property type="match status" value="1"/>
</dbReference>
<dbReference type="Proteomes" id="UP001499924">
    <property type="component" value="Unassembled WGS sequence"/>
</dbReference>